<reference evidence="2 3" key="1">
    <citation type="submission" date="2021-05" db="EMBL/GenBank/DDBJ databases">
        <authorList>
            <person name="Zhang Z.D."/>
            <person name="Osman G."/>
        </authorList>
    </citation>
    <scope>NUCLEOTIDE SEQUENCE [LARGE SCALE GENOMIC DNA]</scope>
    <source>
        <strain evidence="2 3">KCTC 32217</strain>
    </source>
</reference>
<dbReference type="InterPro" id="IPR036291">
    <property type="entry name" value="NAD(P)-bd_dom_sf"/>
</dbReference>
<sequence>MIISVIGLGWLGLPLARHMEQKGFEVKGSTTSMEKLEKLKGEKLEPFLFNLTPHPTGQKFGNLFQTDVLIINIPPGTRSKPDTFHPEQAKYLKALAEQHGVKKIIYISSSSIYPSSEGIYEESFGITEHNTGNRALLKAENLLAKDAGYDLTILRCGGLMGGKRVPGKYFSGKENVDGNIPVNYIHQQDVIGIIDWIITENKWNNIFNAVSPQHPLRKEIYLHNAQNMGFPPPISFSQNYQQRIISSEKLLVQGFKFQFPDPMKYTYSSE</sequence>
<dbReference type="Gene3D" id="3.40.50.720">
    <property type="entry name" value="NAD(P)-binding Rossmann-like Domain"/>
    <property type="match status" value="1"/>
</dbReference>
<dbReference type="EMBL" id="JAHCMY010000001">
    <property type="protein sequence ID" value="MBS9522435.1"/>
    <property type="molecule type" value="Genomic_DNA"/>
</dbReference>
<dbReference type="AlphaFoldDB" id="A0AAP2CGY3"/>
<keyword evidence="3" id="KW-1185">Reference proteome</keyword>
<organism evidence="2 3">
    <name type="scientific">Litoribacter ruber</name>
    <dbReference type="NCBI Taxonomy" id="702568"/>
    <lineage>
        <taxon>Bacteria</taxon>
        <taxon>Pseudomonadati</taxon>
        <taxon>Bacteroidota</taxon>
        <taxon>Cytophagia</taxon>
        <taxon>Cytophagales</taxon>
        <taxon>Cyclobacteriaceae</taxon>
        <taxon>Litoribacter</taxon>
    </lineage>
</organism>
<accession>A0AAP2CGY3</accession>
<gene>
    <name evidence="2" type="ORF">KI659_00250</name>
</gene>
<evidence type="ECO:0000313" key="3">
    <source>
        <dbReference type="Proteomes" id="UP001319104"/>
    </source>
</evidence>
<protein>
    <submittedName>
        <fullName evidence="2">NAD(P)H-binding protein</fullName>
    </submittedName>
</protein>
<evidence type="ECO:0000259" key="1">
    <source>
        <dbReference type="Pfam" id="PF13460"/>
    </source>
</evidence>
<evidence type="ECO:0000313" key="2">
    <source>
        <dbReference type="EMBL" id="MBS9522435.1"/>
    </source>
</evidence>
<dbReference type="InterPro" id="IPR016040">
    <property type="entry name" value="NAD(P)-bd_dom"/>
</dbReference>
<dbReference type="RefSeq" id="WP_213943338.1">
    <property type="nucleotide sequence ID" value="NZ_JAHBGI010000004.1"/>
</dbReference>
<proteinExistence type="predicted"/>
<name>A0AAP2CGY3_9BACT</name>
<dbReference type="SUPFAM" id="SSF51735">
    <property type="entry name" value="NAD(P)-binding Rossmann-fold domains"/>
    <property type="match status" value="1"/>
</dbReference>
<comment type="caution">
    <text evidence="2">The sequence shown here is derived from an EMBL/GenBank/DDBJ whole genome shotgun (WGS) entry which is preliminary data.</text>
</comment>
<dbReference type="Pfam" id="PF13460">
    <property type="entry name" value="NAD_binding_10"/>
    <property type="match status" value="1"/>
</dbReference>
<feature type="domain" description="NAD(P)-binding" evidence="1">
    <location>
        <begin position="9"/>
        <end position="178"/>
    </location>
</feature>
<dbReference type="Proteomes" id="UP001319104">
    <property type="component" value="Unassembled WGS sequence"/>
</dbReference>